<organism evidence="1 2">
    <name type="scientific">Tolypothrix tenuis PCC 7101</name>
    <dbReference type="NCBI Taxonomy" id="231146"/>
    <lineage>
        <taxon>Bacteria</taxon>
        <taxon>Bacillati</taxon>
        <taxon>Cyanobacteriota</taxon>
        <taxon>Cyanophyceae</taxon>
        <taxon>Nostocales</taxon>
        <taxon>Tolypothrichaceae</taxon>
        <taxon>Tolypothrix</taxon>
    </lineage>
</organism>
<dbReference type="EMBL" id="AP018248">
    <property type="protein sequence ID" value="BAY97228.1"/>
    <property type="molecule type" value="Genomic_DNA"/>
</dbReference>
<dbReference type="KEGG" id="ttq:NIES37_11660"/>
<name>A0A1Z4MUS6_9CYAN</name>
<accession>A0A1Z4MUS6</accession>
<keyword evidence="2" id="KW-1185">Reference proteome</keyword>
<evidence type="ECO:0000313" key="1">
    <source>
        <dbReference type="EMBL" id="BAY97228.1"/>
    </source>
</evidence>
<evidence type="ECO:0000313" key="2">
    <source>
        <dbReference type="Proteomes" id="UP000218785"/>
    </source>
</evidence>
<proteinExistence type="predicted"/>
<gene>
    <name evidence="1" type="ORF">NIES37_11660</name>
</gene>
<dbReference type="AlphaFoldDB" id="A0A1Z4MUS6"/>
<reference evidence="1 2" key="1">
    <citation type="submission" date="2017-06" db="EMBL/GenBank/DDBJ databases">
        <title>Genome sequencing of cyanobaciteial culture collection at National Institute for Environmental Studies (NIES).</title>
        <authorList>
            <person name="Hirose Y."/>
            <person name="Shimura Y."/>
            <person name="Fujisawa T."/>
            <person name="Nakamura Y."/>
            <person name="Kawachi M."/>
        </authorList>
    </citation>
    <scope>NUCLEOTIDE SEQUENCE [LARGE SCALE GENOMIC DNA]</scope>
    <source>
        <strain evidence="1 2">NIES-37</strain>
    </source>
</reference>
<protein>
    <submittedName>
        <fullName evidence="1">Transposase</fullName>
    </submittedName>
</protein>
<dbReference type="Proteomes" id="UP000218785">
    <property type="component" value="Chromosome"/>
</dbReference>
<sequence>MLSMEDFITAVFCCVDDLLKEVTNGKPMRSRGFQASLSDSEVITMEIVAEFQGIDTDKGIWQYFRRHWFSMFPQMKSRSTFVHFALA</sequence>